<proteinExistence type="predicted"/>
<comment type="caution">
    <text evidence="1">The sequence shown here is derived from an EMBL/GenBank/DDBJ whole genome shotgun (WGS) entry which is preliminary data.</text>
</comment>
<reference evidence="1" key="2">
    <citation type="journal article" date="2024" name="Plant">
        <title>Genomic evolution and insights into agronomic trait innovations of Sesamum species.</title>
        <authorList>
            <person name="Miao H."/>
            <person name="Wang L."/>
            <person name="Qu L."/>
            <person name="Liu H."/>
            <person name="Sun Y."/>
            <person name="Le M."/>
            <person name="Wang Q."/>
            <person name="Wei S."/>
            <person name="Zheng Y."/>
            <person name="Lin W."/>
            <person name="Duan Y."/>
            <person name="Cao H."/>
            <person name="Xiong S."/>
            <person name="Wang X."/>
            <person name="Wei L."/>
            <person name="Li C."/>
            <person name="Ma Q."/>
            <person name="Ju M."/>
            <person name="Zhao R."/>
            <person name="Li G."/>
            <person name="Mu C."/>
            <person name="Tian Q."/>
            <person name="Mei H."/>
            <person name="Zhang T."/>
            <person name="Gao T."/>
            <person name="Zhang H."/>
        </authorList>
    </citation>
    <scope>NUCLEOTIDE SEQUENCE</scope>
    <source>
        <strain evidence="1">G02</strain>
    </source>
</reference>
<dbReference type="AlphaFoldDB" id="A0AAW2TIJ7"/>
<reference evidence="1" key="1">
    <citation type="submission" date="2020-06" db="EMBL/GenBank/DDBJ databases">
        <authorList>
            <person name="Li T."/>
            <person name="Hu X."/>
            <person name="Zhang T."/>
            <person name="Song X."/>
            <person name="Zhang H."/>
            <person name="Dai N."/>
            <person name="Sheng W."/>
            <person name="Hou X."/>
            <person name="Wei L."/>
        </authorList>
    </citation>
    <scope>NUCLEOTIDE SEQUENCE</scope>
    <source>
        <strain evidence="1">G02</strain>
        <tissue evidence="1">Leaf</tissue>
    </source>
</reference>
<feature type="non-terminal residue" evidence="1">
    <location>
        <position position="1"/>
    </location>
</feature>
<name>A0AAW2TIJ7_SESRA</name>
<protein>
    <submittedName>
        <fullName evidence="1">GATA transcription factor 8</fullName>
    </submittedName>
</protein>
<accession>A0AAW2TIJ7</accession>
<dbReference type="EMBL" id="JACGWJ010000008">
    <property type="protein sequence ID" value="KAL0403481.1"/>
    <property type="molecule type" value="Genomic_DNA"/>
</dbReference>
<organism evidence="1">
    <name type="scientific">Sesamum radiatum</name>
    <name type="common">Black benniseed</name>
    <dbReference type="NCBI Taxonomy" id="300843"/>
    <lineage>
        <taxon>Eukaryota</taxon>
        <taxon>Viridiplantae</taxon>
        <taxon>Streptophyta</taxon>
        <taxon>Embryophyta</taxon>
        <taxon>Tracheophyta</taxon>
        <taxon>Spermatophyta</taxon>
        <taxon>Magnoliopsida</taxon>
        <taxon>eudicotyledons</taxon>
        <taxon>Gunneridae</taxon>
        <taxon>Pentapetalae</taxon>
        <taxon>asterids</taxon>
        <taxon>lamiids</taxon>
        <taxon>Lamiales</taxon>
        <taxon>Pedaliaceae</taxon>
        <taxon>Sesamum</taxon>
    </lineage>
</organism>
<sequence length="73" mass="8077">GKNRTMGPNFMDEIDCGNFFDQIDDLIEFPPENESGGGNLVGSVDSKDFSSMWNDALPESDPFFSGSPWQLLI</sequence>
<evidence type="ECO:0000313" key="1">
    <source>
        <dbReference type="EMBL" id="KAL0403481.1"/>
    </source>
</evidence>
<gene>
    <name evidence="1" type="ORF">Sradi_1988900</name>
</gene>